<evidence type="ECO:0000313" key="4">
    <source>
        <dbReference type="Proteomes" id="UP000195981"/>
    </source>
</evidence>
<feature type="compositionally biased region" description="Basic and acidic residues" evidence="1">
    <location>
        <begin position="71"/>
        <end position="81"/>
    </location>
</feature>
<evidence type="ECO:0000256" key="1">
    <source>
        <dbReference type="SAM" id="MobiDB-lite"/>
    </source>
</evidence>
<organism evidence="3 4">
    <name type="scientific">Brachybacterium nesterenkovii</name>
    <dbReference type="NCBI Taxonomy" id="47847"/>
    <lineage>
        <taxon>Bacteria</taxon>
        <taxon>Bacillati</taxon>
        <taxon>Actinomycetota</taxon>
        <taxon>Actinomycetes</taxon>
        <taxon>Micrococcales</taxon>
        <taxon>Dermabacteraceae</taxon>
        <taxon>Brachybacterium</taxon>
    </lineage>
</organism>
<dbReference type="EMBL" id="FWFG01000030">
    <property type="protein sequence ID" value="SLM89347.1"/>
    <property type="molecule type" value="Genomic_DNA"/>
</dbReference>
<dbReference type="Pfam" id="PF11241">
    <property type="entry name" value="DUF3043"/>
    <property type="match status" value="1"/>
</dbReference>
<gene>
    <name evidence="3" type="ORF">FM110_03445</name>
</gene>
<name>A0A1X6WVF2_9MICO</name>
<protein>
    <submittedName>
        <fullName evidence="3">CblZ, a non-orthologous displasment for Alpha-ribazole-5'-phosphate phosphatase</fullName>
    </submittedName>
</protein>
<reference evidence="3 4" key="1">
    <citation type="submission" date="2017-02" db="EMBL/GenBank/DDBJ databases">
        <authorList>
            <person name="Peterson S.W."/>
        </authorList>
    </citation>
    <scope>NUCLEOTIDE SEQUENCE [LARGE SCALE GENOMIC DNA]</scope>
    <source>
        <strain evidence="3 4">CIP104813</strain>
    </source>
</reference>
<sequence>MMSRRAERSETPVGTEPERPGAKGRPTRSRKEALAARQRPLVPADRKEARKRSRAQADAERARARQALVTGDERHLPPQHSGADRRLVRDIIDSRHNVAEYFFPVAIVLMLIALVVPFFAPNLYTVMSTVMLAVLWGGIALCVLDAVFIRRRLRAALTERFGMVSPGLVSYGNMRAIQIRRWRLPKPQIRHGEQPRR</sequence>
<keyword evidence="2" id="KW-1133">Transmembrane helix</keyword>
<dbReference type="AlphaFoldDB" id="A0A1X6WVF2"/>
<proteinExistence type="predicted"/>
<feature type="transmembrane region" description="Helical" evidence="2">
    <location>
        <begin position="126"/>
        <end position="148"/>
    </location>
</feature>
<evidence type="ECO:0000313" key="3">
    <source>
        <dbReference type="EMBL" id="SLM89347.1"/>
    </source>
</evidence>
<dbReference type="Proteomes" id="UP000195981">
    <property type="component" value="Unassembled WGS sequence"/>
</dbReference>
<evidence type="ECO:0000256" key="2">
    <source>
        <dbReference type="SAM" id="Phobius"/>
    </source>
</evidence>
<keyword evidence="2" id="KW-0472">Membrane</keyword>
<dbReference type="InterPro" id="IPR021403">
    <property type="entry name" value="DUF3043"/>
</dbReference>
<feature type="region of interest" description="Disordered" evidence="1">
    <location>
        <begin position="1"/>
        <end position="81"/>
    </location>
</feature>
<keyword evidence="4" id="KW-1185">Reference proteome</keyword>
<keyword evidence="2" id="KW-0812">Transmembrane</keyword>
<feature type="transmembrane region" description="Helical" evidence="2">
    <location>
        <begin position="101"/>
        <end position="120"/>
    </location>
</feature>
<accession>A0A1X6WVF2</accession>
<feature type="compositionally biased region" description="Basic and acidic residues" evidence="1">
    <location>
        <begin position="1"/>
        <end position="21"/>
    </location>
</feature>